<dbReference type="InterPro" id="IPR017871">
    <property type="entry name" value="ABC_transporter-like_CS"/>
</dbReference>
<evidence type="ECO:0000313" key="6">
    <source>
        <dbReference type="Proteomes" id="UP000282076"/>
    </source>
</evidence>
<evidence type="ECO:0000256" key="1">
    <source>
        <dbReference type="ARBA" id="ARBA00022448"/>
    </source>
</evidence>
<evidence type="ECO:0000259" key="4">
    <source>
        <dbReference type="PROSITE" id="PS50893"/>
    </source>
</evidence>
<keyword evidence="3 5" id="KW-0067">ATP-binding</keyword>
<feature type="domain" description="ABC transporter" evidence="4">
    <location>
        <begin position="22"/>
        <end position="251"/>
    </location>
</feature>
<name>A0A494X8D1_9BACL</name>
<dbReference type="InterPro" id="IPR027417">
    <property type="entry name" value="P-loop_NTPase"/>
</dbReference>
<dbReference type="GO" id="GO:0005524">
    <property type="term" value="F:ATP binding"/>
    <property type="evidence" value="ECO:0007669"/>
    <property type="project" value="UniProtKB-KW"/>
</dbReference>
<keyword evidence="1" id="KW-0813">Transport</keyword>
<dbReference type="Proteomes" id="UP000282076">
    <property type="component" value="Unassembled WGS sequence"/>
</dbReference>
<evidence type="ECO:0000256" key="3">
    <source>
        <dbReference type="ARBA" id="ARBA00022840"/>
    </source>
</evidence>
<dbReference type="PROSITE" id="PS50893">
    <property type="entry name" value="ABC_TRANSPORTER_2"/>
    <property type="match status" value="1"/>
</dbReference>
<dbReference type="PROSITE" id="PS00211">
    <property type="entry name" value="ABC_TRANSPORTER_1"/>
    <property type="match status" value="1"/>
</dbReference>
<sequence>MAGHNERLPTSDTAKQPDHIELKRVGLSYFTPRQETEALRDINLSIGKGEFLSIVGPSGCGKSTLLSLISGMLKPTSGTVMIDGVEVSGTSPKVGYMLQHDHLFEWRDVLSNVTVGAEIRRMDRVKARRKAVELLERYGLGEFVRHAPSQLSGGMRQRVALIRTLVAEPDILLLDEPFSALDYQTRLTLSEEVFHIIKDQGKTAVLVTHDISEAISMADRVMVMTKRPSTISSVREIRFDEGEQLSPWSKRQAGRYHDYFNAIWKELEDHVVSVI</sequence>
<comment type="caution">
    <text evidence="5">The sequence shown here is derived from an EMBL/GenBank/DDBJ whole genome shotgun (WGS) entry which is preliminary data.</text>
</comment>
<protein>
    <submittedName>
        <fullName evidence="5">ABC transporter ATP-binding protein</fullName>
    </submittedName>
</protein>
<dbReference type="PANTHER" id="PTHR42788">
    <property type="entry name" value="TAURINE IMPORT ATP-BINDING PROTEIN-RELATED"/>
    <property type="match status" value="1"/>
</dbReference>
<gene>
    <name evidence="5" type="ORF">D7Z26_26810</name>
</gene>
<dbReference type="Gene3D" id="3.40.50.300">
    <property type="entry name" value="P-loop containing nucleotide triphosphate hydrolases"/>
    <property type="match status" value="1"/>
</dbReference>
<evidence type="ECO:0000256" key="2">
    <source>
        <dbReference type="ARBA" id="ARBA00022741"/>
    </source>
</evidence>
<dbReference type="InterPro" id="IPR050166">
    <property type="entry name" value="ABC_transporter_ATP-bind"/>
</dbReference>
<dbReference type="GO" id="GO:0016887">
    <property type="term" value="F:ATP hydrolysis activity"/>
    <property type="evidence" value="ECO:0007669"/>
    <property type="project" value="InterPro"/>
</dbReference>
<dbReference type="CDD" id="cd03293">
    <property type="entry name" value="ABC_NrtD_SsuB_transporters"/>
    <property type="match status" value="1"/>
</dbReference>
<dbReference type="RefSeq" id="WP_120980105.1">
    <property type="nucleotide sequence ID" value="NZ_RBZM01000019.1"/>
</dbReference>
<dbReference type="EMBL" id="RBZM01000019">
    <property type="protein sequence ID" value="RKP44279.1"/>
    <property type="molecule type" value="Genomic_DNA"/>
</dbReference>
<organism evidence="5 6">
    <name type="scientific">Cohnella endophytica</name>
    <dbReference type="NCBI Taxonomy" id="2419778"/>
    <lineage>
        <taxon>Bacteria</taxon>
        <taxon>Bacillati</taxon>
        <taxon>Bacillota</taxon>
        <taxon>Bacilli</taxon>
        <taxon>Bacillales</taxon>
        <taxon>Paenibacillaceae</taxon>
        <taxon>Cohnella</taxon>
    </lineage>
</organism>
<dbReference type="SMART" id="SM00382">
    <property type="entry name" value="AAA"/>
    <property type="match status" value="1"/>
</dbReference>
<dbReference type="InterPro" id="IPR003439">
    <property type="entry name" value="ABC_transporter-like_ATP-bd"/>
</dbReference>
<dbReference type="AlphaFoldDB" id="A0A494X8D1"/>
<dbReference type="InterPro" id="IPR003593">
    <property type="entry name" value="AAA+_ATPase"/>
</dbReference>
<keyword evidence="2" id="KW-0547">Nucleotide-binding</keyword>
<keyword evidence="6" id="KW-1185">Reference proteome</keyword>
<reference evidence="5 6" key="1">
    <citation type="submission" date="2018-10" db="EMBL/GenBank/DDBJ databases">
        <title>Cohnella sp. M2MS4P-1, whole genome shotgun sequence.</title>
        <authorList>
            <person name="Tuo L."/>
        </authorList>
    </citation>
    <scope>NUCLEOTIDE SEQUENCE [LARGE SCALE GENOMIC DNA]</scope>
    <source>
        <strain evidence="5 6">M2MS4P-1</strain>
    </source>
</reference>
<dbReference type="Pfam" id="PF00005">
    <property type="entry name" value="ABC_tran"/>
    <property type="match status" value="1"/>
</dbReference>
<accession>A0A494X8D1</accession>
<dbReference type="SUPFAM" id="SSF52540">
    <property type="entry name" value="P-loop containing nucleoside triphosphate hydrolases"/>
    <property type="match status" value="1"/>
</dbReference>
<dbReference type="OrthoDB" id="18967at2"/>
<proteinExistence type="predicted"/>
<dbReference type="PANTHER" id="PTHR42788:SF21">
    <property type="entry name" value="ABC TRANSPORTER ATP-BINDING PROTEIN"/>
    <property type="match status" value="1"/>
</dbReference>
<evidence type="ECO:0000313" key="5">
    <source>
        <dbReference type="EMBL" id="RKP44279.1"/>
    </source>
</evidence>